<dbReference type="AlphaFoldDB" id="A0A553PL94"/>
<dbReference type="EMBL" id="VCGU01000003">
    <property type="protein sequence ID" value="TRY78453.1"/>
    <property type="molecule type" value="Genomic_DNA"/>
</dbReference>
<feature type="domain" description="Rhodanese" evidence="1">
    <location>
        <begin position="73"/>
        <end position="176"/>
    </location>
</feature>
<dbReference type="SUPFAM" id="SSF52821">
    <property type="entry name" value="Rhodanese/Cell cycle control phosphatase"/>
    <property type="match status" value="3"/>
</dbReference>
<gene>
    <name evidence="2" type="ORF">TCAL_06152</name>
</gene>
<dbReference type="PANTHER" id="PTHR44086">
    <property type="entry name" value="THIOSULFATE SULFURTRANSFERASE RDL2, MITOCHONDRIAL-RELATED"/>
    <property type="match status" value="1"/>
</dbReference>
<protein>
    <recommendedName>
        <fullName evidence="1">Rhodanese domain-containing protein</fullName>
    </recommendedName>
</protein>
<dbReference type="Gene3D" id="3.40.250.10">
    <property type="entry name" value="Rhodanese-like domain"/>
    <property type="match status" value="3"/>
</dbReference>
<evidence type="ECO:0000313" key="2">
    <source>
        <dbReference type="EMBL" id="TRY78453.1"/>
    </source>
</evidence>
<feature type="domain" description="Rhodanese" evidence="1">
    <location>
        <begin position="193"/>
        <end position="299"/>
    </location>
</feature>
<dbReference type="OrthoDB" id="566238at2759"/>
<name>A0A553PL94_TIGCA</name>
<dbReference type="InterPro" id="IPR001763">
    <property type="entry name" value="Rhodanese-like_dom"/>
</dbReference>
<dbReference type="STRING" id="6832.A0A553PL94"/>
<feature type="non-terminal residue" evidence="2">
    <location>
        <position position="410"/>
    </location>
</feature>
<dbReference type="Proteomes" id="UP000318571">
    <property type="component" value="Chromosome 11"/>
</dbReference>
<dbReference type="SMART" id="SM00450">
    <property type="entry name" value="RHOD"/>
    <property type="match status" value="3"/>
</dbReference>
<proteinExistence type="predicted"/>
<dbReference type="PROSITE" id="PS50206">
    <property type="entry name" value="RHODANESE_3"/>
    <property type="match status" value="3"/>
</dbReference>
<organism evidence="2 3">
    <name type="scientific">Tigriopus californicus</name>
    <name type="common">Marine copepod</name>
    <dbReference type="NCBI Taxonomy" id="6832"/>
    <lineage>
        <taxon>Eukaryota</taxon>
        <taxon>Metazoa</taxon>
        <taxon>Ecdysozoa</taxon>
        <taxon>Arthropoda</taxon>
        <taxon>Crustacea</taxon>
        <taxon>Multicrustacea</taxon>
        <taxon>Hexanauplia</taxon>
        <taxon>Copepoda</taxon>
        <taxon>Harpacticoida</taxon>
        <taxon>Harpacticidae</taxon>
        <taxon>Tigriopus</taxon>
    </lineage>
</organism>
<accession>A0A553PL94</accession>
<comment type="caution">
    <text evidence="2">The sequence shown here is derived from an EMBL/GenBank/DDBJ whole genome shotgun (WGS) entry which is preliminary data.</text>
</comment>
<dbReference type="InterPro" id="IPR036873">
    <property type="entry name" value="Rhodanese-like_dom_sf"/>
</dbReference>
<dbReference type="PANTHER" id="PTHR44086:SF10">
    <property type="entry name" value="THIOSULFATE SULFURTRANSFERASE_RHODANESE-LIKE DOMAIN-CONTAINING PROTEIN 3"/>
    <property type="match status" value="1"/>
</dbReference>
<reference evidence="2 3" key="1">
    <citation type="journal article" date="2018" name="Nat. Ecol. Evol.">
        <title>Genomic signatures of mitonuclear coevolution across populations of Tigriopus californicus.</title>
        <authorList>
            <person name="Barreto F.S."/>
            <person name="Watson E.T."/>
            <person name="Lima T.G."/>
            <person name="Willett C.S."/>
            <person name="Edmands S."/>
            <person name="Li W."/>
            <person name="Burton R.S."/>
        </authorList>
    </citation>
    <scope>NUCLEOTIDE SEQUENCE [LARGE SCALE GENOMIC DNA]</scope>
    <source>
        <strain evidence="2 3">San Diego</strain>
    </source>
</reference>
<sequence length="410" mass="46099">MYSPRLALSSVIKGISGYSKGHAVALGRWKTFQLLTLRMISDAAKEMEPNNNTIVPFPPPPSVGFDEVKRRLHEGSIVLVDVRESPERVDPGRIPGSLHVPLSQFKDAFHGDDKTFEAHYDFPKPKPESENLCLHCYAGKRARVAATRLQELHYRDFCVYDGGFQDWEEQGGPILRGAGANLIFFDQVKQGLEEKSIILIDVRKPHERFHPGRIPGSVNIPLSALFTAFHMSPEEFAFTYGFDKPCLNDGNSDSQLVLHCLRGKRAQDAADKLALLGIETGVYKGSFMDWMEQGGTVERHMDCLDVKEGLEEGNITLIDVRDNQELETEGRIPGAKEIPLSELENAFQLSKEEFVSKYGFERPSQTDLIVTSCKIGKRAEAACNMLQQLGFRATFYKGSYDDWRQHESTE</sequence>
<dbReference type="OMA" id="WRQHEST"/>
<keyword evidence="3" id="KW-1185">Reference proteome</keyword>
<dbReference type="Pfam" id="PF00581">
    <property type="entry name" value="Rhodanese"/>
    <property type="match status" value="3"/>
</dbReference>
<evidence type="ECO:0000313" key="3">
    <source>
        <dbReference type="Proteomes" id="UP000318571"/>
    </source>
</evidence>
<feature type="domain" description="Rhodanese" evidence="1">
    <location>
        <begin position="311"/>
        <end position="408"/>
    </location>
</feature>
<evidence type="ECO:0000259" key="1">
    <source>
        <dbReference type="PROSITE" id="PS50206"/>
    </source>
</evidence>